<organism evidence="1 2">
    <name type="scientific">Rangifer tarandus platyrhynchus</name>
    <name type="common">Svalbard reindeer</name>
    <dbReference type="NCBI Taxonomy" id="3082113"/>
    <lineage>
        <taxon>Eukaryota</taxon>
        <taxon>Metazoa</taxon>
        <taxon>Chordata</taxon>
        <taxon>Craniata</taxon>
        <taxon>Vertebrata</taxon>
        <taxon>Euteleostomi</taxon>
        <taxon>Mammalia</taxon>
        <taxon>Eutheria</taxon>
        <taxon>Laurasiatheria</taxon>
        <taxon>Artiodactyla</taxon>
        <taxon>Ruminantia</taxon>
        <taxon>Pecora</taxon>
        <taxon>Cervidae</taxon>
        <taxon>Odocoileinae</taxon>
        <taxon>Rangifer</taxon>
    </lineage>
</organism>
<reference evidence="1" key="1">
    <citation type="submission" date="2023-05" db="EMBL/GenBank/DDBJ databases">
        <authorList>
            <consortium name="ELIXIR-Norway"/>
        </authorList>
    </citation>
    <scope>NUCLEOTIDE SEQUENCE</scope>
</reference>
<dbReference type="Proteomes" id="UP001162501">
    <property type="component" value="Chromosome 31"/>
</dbReference>
<proteinExistence type="predicted"/>
<accession>A0AC59ZMQ3</accession>
<name>A0AC59ZMQ3_RANTA</name>
<gene>
    <name evidence="1" type="ORF">MRATA1EN22A_LOCUS20450</name>
</gene>
<evidence type="ECO:0000313" key="2">
    <source>
        <dbReference type="Proteomes" id="UP001162501"/>
    </source>
</evidence>
<evidence type="ECO:0000313" key="1">
    <source>
        <dbReference type="EMBL" id="CAN0470148.1"/>
    </source>
</evidence>
<dbReference type="EMBL" id="OX596115">
    <property type="protein sequence ID" value="CAN0470148.1"/>
    <property type="molecule type" value="Genomic_DNA"/>
</dbReference>
<reference evidence="1" key="2">
    <citation type="submission" date="2025-03" db="EMBL/GenBank/DDBJ databases">
        <authorList>
            <consortium name="ELIXIR-Norway"/>
            <consortium name="Elixir Norway"/>
        </authorList>
    </citation>
    <scope>NUCLEOTIDE SEQUENCE</scope>
</reference>
<protein>
    <submittedName>
        <fullName evidence="1">Uncharacterized protein</fullName>
    </submittedName>
</protein>
<sequence length="193" mass="21292">MVAEAPSGGTEPGSEGECAKDSRQRPRRRRPPPFFYLRRFMRGPRPLNQQQPIEGRDGVEPKKTAPLEGDQQQGDERIPPPRFQPRQNTEAQLKSTPRPAHSRLLDSQESARGRRGPDTTAQPPTAQVLSVGRLSVSGWLGDSALKPGNHFRGLGYTARTKAQDTRLQASLRSRETQGQGLTPRARGPATWTG</sequence>